<protein>
    <submittedName>
        <fullName evidence="1">Uncharacterized protein</fullName>
    </submittedName>
</protein>
<gene>
    <name evidence="1" type="ORF">SANBI_002628</name>
</gene>
<reference evidence="2" key="1">
    <citation type="submission" date="2023-11" db="EMBL/GenBank/DDBJ databases">
        <authorList>
            <person name="Helweg L.P."/>
            <person name="Kiel A."/>
            <person name="Hitz F."/>
            <person name="Ruckert-Reed C."/>
            <person name="Busche T."/>
            <person name="Kaltschmidt B."/>
            <person name="Kaltschmidt C."/>
        </authorList>
    </citation>
    <scope>NUCLEOTIDE SEQUENCE [LARGE SCALE GENOMIC DNA]</scope>
    <source>
        <strain evidence="2">4.1</strain>
    </source>
</reference>
<accession>A0AAF0Z2Z3</accession>
<dbReference type="EMBL" id="CP138359">
    <property type="protein sequence ID" value="WPF81339.1"/>
    <property type="molecule type" value="Genomic_DNA"/>
</dbReference>
<dbReference type="AlphaFoldDB" id="A0AAF0Z2Z3"/>
<name>A0AAF0Z2Z3_9MICO</name>
<sequence>MRLLLTSGGITNPSPRASGVDAEALGQATGTVVEEVSSLDDVAGAISSEVLRSP</sequence>
<organism evidence="1 2">
    <name type="scientific">Sanguibacter biliveldensis</name>
    <dbReference type="NCBI Taxonomy" id="3030830"/>
    <lineage>
        <taxon>Bacteria</taxon>
        <taxon>Bacillati</taxon>
        <taxon>Actinomycetota</taxon>
        <taxon>Actinomycetes</taxon>
        <taxon>Micrococcales</taxon>
        <taxon>Sanguibacteraceae</taxon>
        <taxon>Sanguibacter</taxon>
    </lineage>
</organism>
<proteinExistence type="predicted"/>
<keyword evidence="2" id="KW-1185">Reference proteome</keyword>
<evidence type="ECO:0000313" key="2">
    <source>
        <dbReference type="Proteomes" id="UP001304340"/>
    </source>
</evidence>
<evidence type="ECO:0000313" key="1">
    <source>
        <dbReference type="EMBL" id="WPF81339.1"/>
    </source>
</evidence>
<dbReference type="RefSeq" id="WP_319155716.1">
    <property type="nucleotide sequence ID" value="NZ_CP138359.1"/>
</dbReference>
<dbReference type="Proteomes" id="UP001304340">
    <property type="component" value="Chromosome"/>
</dbReference>
<dbReference type="KEGG" id="sbil:SANBI_002628"/>